<sequence length="176" mass="19961">MVVTPKQEILEDIPSATSLMGFSGHNHAYYTQVDAKYQLFRIRDFSVYPDPPRLNEHNFLLLEGLLEEEHPGLEDATLIVAGGCFGGYGELNIRIADSSHPIMRRHPLGGHGYEYGGPLTTGFYNEILYDQFWLYGPWPKPIKSNCSFEVTARLPDERVLFSFGMDFAVQWPPSSM</sequence>
<protein>
    <submittedName>
        <fullName evidence="1">Uncharacterized protein</fullName>
    </submittedName>
</protein>
<dbReference type="OrthoDB" id="5422698at2759"/>
<gene>
    <name evidence="1" type="ORF">K491DRAFT_723255</name>
</gene>
<reference evidence="1" key="1">
    <citation type="journal article" date="2020" name="Stud. Mycol.">
        <title>101 Dothideomycetes genomes: a test case for predicting lifestyles and emergence of pathogens.</title>
        <authorList>
            <person name="Haridas S."/>
            <person name="Albert R."/>
            <person name="Binder M."/>
            <person name="Bloem J."/>
            <person name="Labutti K."/>
            <person name="Salamov A."/>
            <person name="Andreopoulos B."/>
            <person name="Baker S."/>
            <person name="Barry K."/>
            <person name="Bills G."/>
            <person name="Bluhm B."/>
            <person name="Cannon C."/>
            <person name="Castanera R."/>
            <person name="Culley D."/>
            <person name="Daum C."/>
            <person name="Ezra D."/>
            <person name="Gonzalez J."/>
            <person name="Henrissat B."/>
            <person name="Kuo A."/>
            <person name="Liang C."/>
            <person name="Lipzen A."/>
            <person name="Lutzoni F."/>
            <person name="Magnuson J."/>
            <person name="Mondo S."/>
            <person name="Nolan M."/>
            <person name="Ohm R."/>
            <person name="Pangilinan J."/>
            <person name="Park H.-J."/>
            <person name="Ramirez L."/>
            <person name="Alfaro M."/>
            <person name="Sun H."/>
            <person name="Tritt A."/>
            <person name="Yoshinaga Y."/>
            <person name="Zwiers L.-H."/>
            <person name="Turgeon B."/>
            <person name="Goodwin S."/>
            <person name="Spatafora J."/>
            <person name="Crous P."/>
            <person name="Grigoriev I."/>
        </authorList>
    </citation>
    <scope>NUCLEOTIDE SEQUENCE</scope>
    <source>
        <strain evidence="1">CBS 122681</strain>
    </source>
</reference>
<proteinExistence type="predicted"/>
<dbReference type="Proteomes" id="UP000799324">
    <property type="component" value="Unassembled WGS sequence"/>
</dbReference>
<dbReference type="AlphaFoldDB" id="A0A6A6SIM6"/>
<organism evidence="1 2">
    <name type="scientific">Lophiostoma macrostomum CBS 122681</name>
    <dbReference type="NCBI Taxonomy" id="1314788"/>
    <lineage>
        <taxon>Eukaryota</taxon>
        <taxon>Fungi</taxon>
        <taxon>Dikarya</taxon>
        <taxon>Ascomycota</taxon>
        <taxon>Pezizomycotina</taxon>
        <taxon>Dothideomycetes</taxon>
        <taxon>Pleosporomycetidae</taxon>
        <taxon>Pleosporales</taxon>
        <taxon>Lophiostomataceae</taxon>
        <taxon>Lophiostoma</taxon>
    </lineage>
</organism>
<accession>A0A6A6SIM6</accession>
<keyword evidence="2" id="KW-1185">Reference proteome</keyword>
<name>A0A6A6SIM6_9PLEO</name>
<evidence type="ECO:0000313" key="1">
    <source>
        <dbReference type="EMBL" id="KAF2647646.1"/>
    </source>
</evidence>
<dbReference type="EMBL" id="MU004595">
    <property type="protein sequence ID" value="KAF2647646.1"/>
    <property type="molecule type" value="Genomic_DNA"/>
</dbReference>
<evidence type="ECO:0000313" key="2">
    <source>
        <dbReference type="Proteomes" id="UP000799324"/>
    </source>
</evidence>